<dbReference type="OrthoDB" id="3196789at2"/>
<dbReference type="InterPro" id="IPR010982">
    <property type="entry name" value="Lambda_DNA-bd_dom_sf"/>
</dbReference>
<dbReference type="Pfam" id="PF01381">
    <property type="entry name" value="HTH_3"/>
    <property type="match status" value="1"/>
</dbReference>
<dbReference type="AlphaFoldDB" id="A0A921NVI4"/>
<evidence type="ECO:0000259" key="1">
    <source>
        <dbReference type="PROSITE" id="PS50943"/>
    </source>
</evidence>
<keyword evidence="3" id="KW-1185">Reference proteome</keyword>
<name>A0A921NVI4_9GAMM</name>
<organism evidence="2 3">
    <name type="scientific">Pseudoxanthomonas taiwanensis</name>
    <dbReference type="NCBI Taxonomy" id="176598"/>
    <lineage>
        <taxon>Bacteria</taxon>
        <taxon>Pseudomonadati</taxon>
        <taxon>Pseudomonadota</taxon>
        <taxon>Gammaproteobacteria</taxon>
        <taxon>Lysobacterales</taxon>
        <taxon>Lysobacteraceae</taxon>
        <taxon>Pseudoxanthomonas</taxon>
    </lineage>
</organism>
<protein>
    <submittedName>
        <fullName evidence="2">Transcriptional regulator</fullName>
    </submittedName>
</protein>
<dbReference type="InterPro" id="IPR001387">
    <property type="entry name" value="Cro/C1-type_HTH"/>
</dbReference>
<dbReference type="GO" id="GO:0003677">
    <property type="term" value="F:DNA binding"/>
    <property type="evidence" value="ECO:0007669"/>
    <property type="project" value="InterPro"/>
</dbReference>
<evidence type="ECO:0000313" key="2">
    <source>
        <dbReference type="EMBL" id="KAF1691010.1"/>
    </source>
</evidence>
<sequence length="101" mass="10376">MTQTQFAEAAGLKSRRTLSQYEADERSPDAAALAAWAAHGVDVLYVLTGQRNASQLTSREAALLANYRASDAKGRAALDSASAALAQSGAAAPVAAQRKAG</sequence>
<dbReference type="EMBL" id="PDWK01000001">
    <property type="protein sequence ID" value="KAF1691010.1"/>
    <property type="molecule type" value="Genomic_DNA"/>
</dbReference>
<dbReference type="SUPFAM" id="SSF47413">
    <property type="entry name" value="lambda repressor-like DNA-binding domains"/>
    <property type="match status" value="1"/>
</dbReference>
<reference evidence="2" key="1">
    <citation type="submission" date="2017-10" db="EMBL/GenBank/DDBJ databases">
        <title>Whole genome sequencing of members of genus Pseudoxanthomonas.</title>
        <authorList>
            <person name="Kumar S."/>
            <person name="Bansal K."/>
            <person name="Kaur A."/>
            <person name="Patil P."/>
            <person name="Sharma S."/>
            <person name="Patil P.B."/>
        </authorList>
    </citation>
    <scope>NUCLEOTIDE SEQUENCE</scope>
    <source>
        <strain evidence="2">DSM 22914</strain>
    </source>
</reference>
<comment type="caution">
    <text evidence="2">The sequence shown here is derived from an EMBL/GenBank/DDBJ whole genome shotgun (WGS) entry which is preliminary data.</text>
</comment>
<dbReference type="Proteomes" id="UP000717981">
    <property type="component" value="Unassembled WGS sequence"/>
</dbReference>
<proteinExistence type="predicted"/>
<dbReference type="Gene3D" id="1.10.260.40">
    <property type="entry name" value="lambda repressor-like DNA-binding domains"/>
    <property type="match status" value="1"/>
</dbReference>
<accession>A0A921NVI4</accession>
<feature type="domain" description="HTH cro/C1-type" evidence="1">
    <location>
        <begin position="1"/>
        <end position="35"/>
    </location>
</feature>
<dbReference type="CDD" id="cd00093">
    <property type="entry name" value="HTH_XRE"/>
    <property type="match status" value="1"/>
</dbReference>
<dbReference type="PROSITE" id="PS50943">
    <property type="entry name" value="HTH_CROC1"/>
    <property type="match status" value="1"/>
</dbReference>
<evidence type="ECO:0000313" key="3">
    <source>
        <dbReference type="Proteomes" id="UP000717981"/>
    </source>
</evidence>
<gene>
    <name evidence="2" type="ORF">CR938_00145</name>
</gene>